<keyword evidence="8" id="KW-1185">Reference proteome</keyword>
<dbReference type="PANTHER" id="PTHR24346:SF77">
    <property type="entry name" value="SERINE THREONINE PROTEIN KINASE"/>
    <property type="match status" value="1"/>
</dbReference>
<dbReference type="GO" id="GO:0005737">
    <property type="term" value="C:cytoplasm"/>
    <property type="evidence" value="ECO:0007669"/>
    <property type="project" value="TreeGrafter"/>
</dbReference>
<feature type="compositionally biased region" description="Polar residues" evidence="4">
    <location>
        <begin position="466"/>
        <end position="482"/>
    </location>
</feature>
<name>A0A835ZD22_9STRA</name>
<keyword evidence="5" id="KW-1133">Transmembrane helix</keyword>
<evidence type="ECO:0000259" key="6">
    <source>
        <dbReference type="PROSITE" id="PS50011"/>
    </source>
</evidence>
<evidence type="ECO:0000313" key="8">
    <source>
        <dbReference type="Proteomes" id="UP000664859"/>
    </source>
</evidence>
<dbReference type="InterPro" id="IPR008271">
    <property type="entry name" value="Ser/Thr_kinase_AS"/>
</dbReference>
<feature type="domain" description="Protein kinase" evidence="6">
    <location>
        <begin position="59"/>
        <end position="377"/>
    </location>
</feature>
<feature type="compositionally biased region" description="Pro residues" evidence="4">
    <location>
        <begin position="441"/>
        <end position="452"/>
    </location>
</feature>
<dbReference type="PROSITE" id="PS50011">
    <property type="entry name" value="PROTEIN_KINASE_DOM"/>
    <property type="match status" value="1"/>
</dbReference>
<evidence type="ECO:0000256" key="3">
    <source>
        <dbReference type="PROSITE-ProRule" id="PRU10141"/>
    </source>
</evidence>
<keyword evidence="5" id="KW-0812">Transmembrane</keyword>
<dbReference type="InterPro" id="IPR011009">
    <property type="entry name" value="Kinase-like_dom_sf"/>
</dbReference>
<dbReference type="EMBL" id="JAFCMP010000105">
    <property type="protein sequence ID" value="KAG5186738.1"/>
    <property type="molecule type" value="Genomic_DNA"/>
</dbReference>
<feature type="transmembrane region" description="Helical" evidence="5">
    <location>
        <begin position="25"/>
        <end position="46"/>
    </location>
</feature>
<feature type="region of interest" description="Disordered" evidence="4">
    <location>
        <begin position="437"/>
        <end position="488"/>
    </location>
</feature>
<dbReference type="Gene3D" id="3.30.200.20">
    <property type="entry name" value="Phosphorylase Kinase, domain 1"/>
    <property type="match status" value="1"/>
</dbReference>
<dbReference type="Proteomes" id="UP000664859">
    <property type="component" value="Unassembled WGS sequence"/>
</dbReference>
<feature type="compositionally biased region" description="Basic residues" evidence="4">
    <location>
        <begin position="607"/>
        <end position="617"/>
    </location>
</feature>
<dbReference type="SUPFAM" id="SSF56112">
    <property type="entry name" value="Protein kinase-like (PK-like)"/>
    <property type="match status" value="1"/>
</dbReference>
<evidence type="ECO:0000256" key="2">
    <source>
        <dbReference type="ARBA" id="ARBA00022840"/>
    </source>
</evidence>
<protein>
    <submittedName>
        <fullName evidence="7">Kinase-like domain-containing protein</fullName>
    </submittedName>
</protein>
<evidence type="ECO:0000256" key="1">
    <source>
        <dbReference type="ARBA" id="ARBA00022741"/>
    </source>
</evidence>
<keyword evidence="1 3" id="KW-0547">Nucleotide-binding</keyword>
<keyword evidence="7" id="KW-0808">Transferase</keyword>
<dbReference type="PROSITE" id="PS00107">
    <property type="entry name" value="PROTEIN_KINASE_ATP"/>
    <property type="match status" value="1"/>
</dbReference>
<comment type="caution">
    <text evidence="7">The sequence shown here is derived from an EMBL/GenBank/DDBJ whole genome shotgun (WGS) entry which is preliminary data.</text>
</comment>
<keyword evidence="7" id="KW-0418">Kinase</keyword>
<reference evidence="7" key="1">
    <citation type="submission" date="2021-02" db="EMBL/GenBank/DDBJ databases">
        <title>First Annotated Genome of the Yellow-green Alga Tribonema minus.</title>
        <authorList>
            <person name="Mahan K.M."/>
        </authorList>
    </citation>
    <scope>NUCLEOTIDE SEQUENCE</scope>
    <source>
        <strain evidence="7">UTEX B ZZ1240</strain>
    </source>
</reference>
<dbReference type="AlphaFoldDB" id="A0A835ZD22"/>
<accession>A0A835ZD22</accession>
<dbReference type="PANTHER" id="PTHR24346">
    <property type="entry name" value="MAP/MICROTUBULE AFFINITY-REGULATING KINASE"/>
    <property type="match status" value="1"/>
</dbReference>
<dbReference type="OrthoDB" id="68483at2759"/>
<feature type="binding site" evidence="3">
    <location>
        <position position="91"/>
    </location>
    <ligand>
        <name>ATP</name>
        <dbReference type="ChEBI" id="CHEBI:30616"/>
    </ligand>
</feature>
<keyword evidence="5" id="KW-0472">Membrane</keyword>
<dbReference type="GO" id="GO:0005524">
    <property type="term" value="F:ATP binding"/>
    <property type="evidence" value="ECO:0007669"/>
    <property type="project" value="UniProtKB-UniRule"/>
</dbReference>
<evidence type="ECO:0000313" key="7">
    <source>
        <dbReference type="EMBL" id="KAG5186738.1"/>
    </source>
</evidence>
<dbReference type="InterPro" id="IPR017441">
    <property type="entry name" value="Protein_kinase_ATP_BS"/>
</dbReference>
<dbReference type="PROSITE" id="PS00108">
    <property type="entry name" value="PROTEIN_KINASE_ST"/>
    <property type="match status" value="1"/>
</dbReference>
<evidence type="ECO:0000256" key="5">
    <source>
        <dbReference type="SAM" id="Phobius"/>
    </source>
</evidence>
<evidence type="ECO:0000256" key="4">
    <source>
        <dbReference type="SAM" id="MobiDB-lite"/>
    </source>
</evidence>
<organism evidence="7 8">
    <name type="scientific">Tribonema minus</name>
    <dbReference type="NCBI Taxonomy" id="303371"/>
    <lineage>
        <taxon>Eukaryota</taxon>
        <taxon>Sar</taxon>
        <taxon>Stramenopiles</taxon>
        <taxon>Ochrophyta</taxon>
        <taxon>PX clade</taxon>
        <taxon>Xanthophyceae</taxon>
        <taxon>Tribonematales</taxon>
        <taxon>Tribonemataceae</taxon>
        <taxon>Tribonema</taxon>
    </lineage>
</organism>
<dbReference type="GO" id="GO:0035556">
    <property type="term" value="P:intracellular signal transduction"/>
    <property type="evidence" value="ECO:0007669"/>
    <property type="project" value="TreeGrafter"/>
</dbReference>
<sequence length="626" mass="67770">MPFNPPATRFFLAPFLKRCIDREPIVALSCMLAGFGFVFPLVTIPLRDEAGFVRRVNEYEFVKELGRGVGGDVLLCRRVGGGGDGELVVIKAFDKSLLRRQSREEAFRSQRRLVRAGAPRRGLPVRAHTATSARMEAVRREVAILKKVCHPHITRLLDVIDDPSLDTIFVAMEYVGGSTVMVWDADHQMYRSPVTGGPLTSVMAARFTSDLLSGLAYLHLQRVVHRDLKPENILVSSQGRVKIADFGLGHFMGEAAVVAATAVLRHLFLGTTAAAATVKQHHLSVEELRGVWGQEGDVWAVGVCLWCFLYGTLPFYHKDPAKLFEEIRHAPFRYPKEPEEIAGTADPGLLRRFLEALLDRSPETRATAQQAHASPWLAELAPPSPGDAGLSLCPLEVSSADVADAIVRVNHLVMISLVRQRLLAKLQLARAALRERGLYTSPPPSDGAPPLAPKGSRSEPPMPKSPISTASTRSQVTATETPDGSRHVQDIAFVAGGGGKAAASRPQLLLPPVGGAACVRAGSDGDKDRLRVSMAPVPLLKRGTSAYSVAPPLSADLVKNTASIESNGTACTRGMSLSPTYQRREEGPARGRASSGFFAAKSMLLRGQRRGHQRARQRSPDACTIT</sequence>
<dbReference type="SMART" id="SM00220">
    <property type="entry name" value="S_TKc"/>
    <property type="match status" value="1"/>
</dbReference>
<dbReference type="Gene3D" id="1.10.510.10">
    <property type="entry name" value="Transferase(Phosphotransferase) domain 1"/>
    <property type="match status" value="1"/>
</dbReference>
<dbReference type="InterPro" id="IPR000719">
    <property type="entry name" value="Prot_kinase_dom"/>
</dbReference>
<keyword evidence="2 3" id="KW-0067">ATP-binding</keyword>
<dbReference type="GO" id="GO:0004674">
    <property type="term" value="F:protein serine/threonine kinase activity"/>
    <property type="evidence" value="ECO:0007669"/>
    <property type="project" value="TreeGrafter"/>
</dbReference>
<feature type="region of interest" description="Disordered" evidence="4">
    <location>
        <begin position="605"/>
        <end position="626"/>
    </location>
</feature>
<gene>
    <name evidence="7" type="ORF">JKP88DRAFT_353892</name>
</gene>
<dbReference type="Pfam" id="PF00069">
    <property type="entry name" value="Pkinase"/>
    <property type="match status" value="1"/>
</dbReference>
<proteinExistence type="predicted"/>